<feature type="disulfide bond" evidence="7">
    <location>
        <begin position="1020"/>
        <end position="1029"/>
    </location>
</feature>
<evidence type="ECO:0000259" key="10">
    <source>
        <dbReference type="PROSITE" id="PS50024"/>
    </source>
</evidence>
<evidence type="ECO:0000256" key="3">
    <source>
        <dbReference type="ARBA" id="ARBA00022525"/>
    </source>
</evidence>
<evidence type="ECO:0000256" key="9">
    <source>
        <dbReference type="SAM" id="Phobius"/>
    </source>
</evidence>
<feature type="region of interest" description="Disordered" evidence="8">
    <location>
        <begin position="708"/>
        <end position="731"/>
    </location>
</feature>
<dbReference type="SUPFAM" id="SSF57196">
    <property type="entry name" value="EGF/Laminin"/>
    <property type="match status" value="1"/>
</dbReference>
<dbReference type="KEGG" id="aplc:110982360"/>
<evidence type="ECO:0000256" key="7">
    <source>
        <dbReference type="PROSITE-ProRule" id="PRU00076"/>
    </source>
</evidence>
<dbReference type="PROSITE" id="PS01186">
    <property type="entry name" value="EGF_2"/>
    <property type="match status" value="1"/>
</dbReference>
<evidence type="ECO:0000259" key="11">
    <source>
        <dbReference type="PROSITE" id="PS50026"/>
    </source>
</evidence>
<comment type="similarity">
    <text evidence="2">Belongs to the HHIP family.</text>
</comment>
<reference evidence="13" key="1">
    <citation type="submission" date="2025-08" db="UniProtKB">
        <authorList>
            <consortium name="RefSeq"/>
        </authorList>
    </citation>
    <scope>IDENTIFICATION</scope>
</reference>
<dbReference type="InterPro" id="IPR000742">
    <property type="entry name" value="EGF"/>
</dbReference>
<feature type="domain" description="EGF-like" evidence="11">
    <location>
        <begin position="990"/>
        <end position="1030"/>
    </location>
</feature>
<dbReference type="InterPro" id="IPR000082">
    <property type="entry name" value="SEA_dom"/>
</dbReference>
<feature type="compositionally biased region" description="Polar residues" evidence="8">
    <location>
        <begin position="836"/>
        <end position="855"/>
    </location>
</feature>
<evidence type="ECO:0000256" key="5">
    <source>
        <dbReference type="ARBA" id="ARBA00023157"/>
    </source>
</evidence>
<gene>
    <name evidence="13" type="primary">LOC110982360</name>
</gene>
<dbReference type="InterPro" id="IPR012938">
    <property type="entry name" value="Glc/Sorbosone_DH"/>
</dbReference>
<dbReference type="PANTHER" id="PTHR19328:SF75">
    <property type="entry name" value="ALDOSE SUGAR DEHYDROGENASE YLII"/>
    <property type="match status" value="1"/>
</dbReference>
<feature type="compositionally biased region" description="Low complexity" evidence="8">
    <location>
        <begin position="783"/>
        <end position="799"/>
    </location>
</feature>
<dbReference type="AlphaFoldDB" id="A0A8B7YSZ4"/>
<comment type="subcellular location">
    <subcellularLocation>
        <location evidence="1">Secreted</location>
    </subcellularLocation>
</comment>
<keyword evidence="9" id="KW-0472">Membrane</keyword>
<dbReference type="InterPro" id="IPR011042">
    <property type="entry name" value="6-blade_b-propeller_TolB-like"/>
</dbReference>
<dbReference type="PROSITE" id="PS50026">
    <property type="entry name" value="EGF_3"/>
    <property type="match status" value="1"/>
</dbReference>
<feature type="compositionally biased region" description="Polar residues" evidence="8">
    <location>
        <begin position="801"/>
        <end position="823"/>
    </location>
</feature>
<evidence type="ECO:0000256" key="2">
    <source>
        <dbReference type="ARBA" id="ARBA00010658"/>
    </source>
</evidence>
<dbReference type="Gene3D" id="2.10.25.10">
    <property type="entry name" value="Laminin"/>
    <property type="match status" value="1"/>
</dbReference>
<feature type="compositionally biased region" description="Polar residues" evidence="8">
    <location>
        <begin position="708"/>
        <end position="729"/>
    </location>
</feature>
<feature type="region of interest" description="Disordered" evidence="8">
    <location>
        <begin position="781"/>
        <end position="855"/>
    </location>
</feature>
<feature type="transmembrane region" description="Helical" evidence="9">
    <location>
        <begin position="1040"/>
        <end position="1064"/>
    </location>
</feature>
<dbReference type="RefSeq" id="XP_022096409.1">
    <property type="nucleotide sequence ID" value="XM_022240717.1"/>
</dbReference>
<dbReference type="GO" id="GO:0005576">
    <property type="term" value="C:extracellular region"/>
    <property type="evidence" value="ECO:0007669"/>
    <property type="project" value="UniProtKB-SubCell"/>
</dbReference>
<keyword evidence="12" id="KW-1185">Reference proteome</keyword>
<keyword evidence="6" id="KW-0325">Glycoprotein</keyword>
<feature type="domain" description="SEA" evidence="10">
    <location>
        <begin position="872"/>
        <end position="992"/>
    </location>
</feature>
<dbReference type="Pfam" id="PF07995">
    <property type="entry name" value="GSDH"/>
    <property type="match status" value="1"/>
</dbReference>
<keyword evidence="4" id="KW-0732">Signal</keyword>
<evidence type="ECO:0000313" key="13">
    <source>
        <dbReference type="RefSeq" id="XP_022096409.1"/>
    </source>
</evidence>
<evidence type="ECO:0000256" key="6">
    <source>
        <dbReference type="ARBA" id="ARBA00023180"/>
    </source>
</evidence>
<keyword evidence="9" id="KW-1133">Transmembrane helix</keyword>
<evidence type="ECO:0000256" key="8">
    <source>
        <dbReference type="SAM" id="MobiDB-lite"/>
    </source>
</evidence>
<name>A0A8B7YSZ4_ACAPL</name>
<protein>
    <submittedName>
        <fullName evidence="13">HHIP-like protein 2</fullName>
    </submittedName>
</protein>
<dbReference type="InterPro" id="IPR018143">
    <property type="entry name" value="Folate_rcpt-like"/>
</dbReference>
<organism evidence="12 13">
    <name type="scientific">Acanthaster planci</name>
    <name type="common">Crown-of-thorns starfish</name>
    <dbReference type="NCBI Taxonomy" id="133434"/>
    <lineage>
        <taxon>Eukaryota</taxon>
        <taxon>Metazoa</taxon>
        <taxon>Echinodermata</taxon>
        <taxon>Eleutherozoa</taxon>
        <taxon>Asterozoa</taxon>
        <taxon>Asteroidea</taxon>
        <taxon>Valvatacea</taxon>
        <taxon>Valvatida</taxon>
        <taxon>Acanthasteridae</taxon>
        <taxon>Acanthaster</taxon>
    </lineage>
</organism>
<dbReference type="OrthoDB" id="10266706at2759"/>
<keyword evidence="9" id="KW-0812">Transmembrane</keyword>
<comment type="caution">
    <text evidence="7">Lacks conserved residue(s) required for the propagation of feature annotation.</text>
</comment>
<dbReference type="Gene3D" id="2.120.10.30">
    <property type="entry name" value="TolB, C-terminal domain"/>
    <property type="match status" value="1"/>
</dbReference>
<dbReference type="Proteomes" id="UP000694845">
    <property type="component" value="Unplaced"/>
</dbReference>
<evidence type="ECO:0000256" key="4">
    <source>
        <dbReference type="ARBA" id="ARBA00022729"/>
    </source>
</evidence>
<dbReference type="SUPFAM" id="SSF50952">
    <property type="entry name" value="Soluble quinoprotein glucose dehydrogenase"/>
    <property type="match status" value="1"/>
</dbReference>
<dbReference type="GeneID" id="110982360"/>
<feature type="region of interest" description="Disordered" evidence="8">
    <location>
        <begin position="663"/>
        <end position="692"/>
    </location>
</feature>
<dbReference type="PROSITE" id="PS50024">
    <property type="entry name" value="SEA"/>
    <property type="match status" value="1"/>
</dbReference>
<dbReference type="Pfam" id="PF03024">
    <property type="entry name" value="Folate_rec"/>
    <property type="match status" value="1"/>
</dbReference>
<proteinExistence type="inferred from homology"/>
<sequence>MEGQLKWKVVVDWNNIFRVLRPYICLGIIVLGFMSAIPASKAHPQCLDFSAPFTHDQGSEPEFCTLYIEFGCCTRARDQEIKQNFQRIVSEYNSIHGSLSSNCSDFLNEILCQECSPYAAHIYDGESSRGNARQLPGLCSGYCTEFHRSCSQLVPFITEEEPLRRAATSSSAEFCEMMAILDVDYCFPDVLVSDDLNRWAEEARSGTGRSNCLCLEEFASGLRKPVFAVHANDNTHRFFIGEQRGIIHVFLTNGTKLETAFLDLQDSVHVTANLGERGLLGAAFHPNFTDNSKLYICYTLGPGVKSIRISEFTVMTDDMNRVDTSMEKVLLEFGQPYSNHNGGQLLFGIDGYLYASFGDGGSGGDPLNAGLNRNTLLGKIIRIDVDNPSGDRNYGIPPDNPFVGVADTRPEIYAYGVRNSWRGSIDHGDRVTGKGKGRIFFGDVGQNQYEEVNIIVKGGNYGWRAKEGYACFKQEQCNEQWLANEVQPVHVYSHSEGKCVIGGYVYRGCQSPNLYGKFIFGDYYNGHFIFSAGEVYLLSTIDSGVFTDGGKILKIVDPGRRGNPSECNRETSNPVDFLTTAAETTTTGGYLYTVESNNASSATNGLFTTELEPTDPASTTGRPSTTELLTTDASQITTVPWDASLTTDRSSITTDHTLVTSRPSTTALPATNASLTTGRSSTTNPPTTEPALQTGLSSITEITMTKASLTTGRSSTTELQTSNSTLPTGLSSTTEITATEASLTAGGSSTTKLLTTDSALVTARSSVTELPTTDFALTTGRPAASRLSTTDASSSTDRSFNTKLSTTDSASATSRPSTKTLPTTDVPFIMTGRPSIKQQPTDSAMTTDRSSAETPSIYQPTVADSATEILTKTFDIILRLRILALNGTTARYTDILADSTSQAFREISSKVTVAVIEVLRSSPTTAFVVDFVVSSIRNGSLLVSGAAIYPVNSMVEPEALVDVLNSAGEAERNAHSLLTIDPSATYATVANEGCPPDFCKNGGNCTQLRGLQDPVYSCECVGGYSGSSCDILDVRRNDGIVVPILAAFGGFIVITTMVLILTWARISGKRRRPQTYASKMFRNRAVGLECVETSATRPPTEYGGYGSALRNFYLPYVVQEASVENSFTWDDSFFY</sequence>
<dbReference type="PANTHER" id="PTHR19328">
    <property type="entry name" value="HEDGEHOG-INTERACTING PROTEIN"/>
    <property type="match status" value="1"/>
</dbReference>
<dbReference type="InterPro" id="IPR011041">
    <property type="entry name" value="Quinoprot_gluc/sorb_DH_b-prop"/>
</dbReference>
<keyword evidence="5 7" id="KW-1015">Disulfide bond</keyword>
<keyword evidence="7" id="KW-0245">EGF-like domain</keyword>
<accession>A0A8B7YSZ4</accession>
<keyword evidence="3" id="KW-0964">Secreted</keyword>
<evidence type="ECO:0000313" key="12">
    <source>
        <dbReference type="Proteomes" id="UP000694845"/>
    </source>
</evidence>
<feature type="transmembrane region" description="Helical" evidence="9">
    <location>
        <begin position="20"/>
        <end position="39"/>
    </location>
</feature>
<evidence type="ECO:0000256" key="1">
    <source>
        <dbReference type="ARBA" id="ARBA00004613"/>
    </source>
</evidence>
<dbReference type="PROSITE" id="PS00022">
    <property type="entry name" value="EGF_1"/>
    <property type="match status" value="1"/>
</dbReference>